<dbReference type="EMBL" id="KB446542">
    <property type="protein sequence ID" value="EME41443.1"/>
    <property type="molecule type" value="Genomic_DNA"/>
</dbReference>
<evidence type="ECO:0000313" key="2">
    <source>
        <dbReference type="Proteomes" id="UP000016933"/>
    </source>
</evidence>
<organism evidence="1 2">
    <name type="scientific">Dothistroma septosporum (strain NZE10 / CBS 128990)</name>
    <name type="common">Red band needle blight fungus</name>
    <name type="synonym">Mycosphaerella pini</name>
    <dbReference type="NCBI Taxonomy" id="675120"/>
    <lineage>
        <taxon>Eukaryota</taxon>
        <taxon>Fungi</taxon>
        <taxon>Dikarya</taxon>
        <taxon>Ascomycota</taxon>
        <taxon>Pezizomycotina</taxon>
        <taxon>Dothideomycetes</taxon>
        <taxon>Dothideomycetidae</taxon>
        <taxon>Mycosphaerellales</taxon>
        <taxon>Mycosphaerellaceae</taxon>
        <taxon>Dothistroma</taxon>
    </lineage>
</organism>
<keyword evidence="2" id="KW-1185">Reference proteome</keyword>
<sequence length="239" mass="26755">MPVIGDDRAEHSVGKALFFHLVPGIDRIRITVPGSGLWVHYLSALVHRLSAIDTLEVDIRSGFDDAVMEWKRYQNASVDRSLLWGNDDSGRRIDLGSLTRQKPPRKLIVRSLANRPYSMPTNELEETLVHIGPSLQHVSSGNVIFYEENTAGFGEFKTRKGMDLIMKCLKSFSTWTCSIKIPKIGCYKHDDNAEGHNSACGKYTVGIGFEEVGVLEEMAVKHGAELQDGVWDFAPKPRR</sequence>
<name>N1PFP9_DOTSN</name>
<evidence type="ECO:0000313" key="1">
    <source>
        <dbReference type="EMBL" id="EME41443.1"/>
    </source>
</evidence>
<accession>N1PFP9</accession>
<reference evidence="2" key="1">
    <citation type="journal article" date="2012" name="PLoS Genet.">
        <title>The genomes of the fungal plant pathogens Cladosporium fulvum and Dothistroma septosporum reveal adaptation to different hosts and lifestyles but also signatures of common ancestry.</title>
        <authorList>
            <person name="de Wit P.J.G.M."/>
            <person name="van der Burgt A."/>
            <person name="Oekmen B."/>
            <person name="Stergiopoulos I."/>
            <person name="Abd-Elsalam K.A."/>
            <person name="Aerts A.L."/>
            <person name="Bahkali A.H."/>
            <person name="Beenen H.G."/>
            <person name="Chettri P."/>
            <person name="Cox M.P."/>
            <person name="Datema E."/>
            <person name="de Vries R.P."/>
            <person name="Dhillon B."/>
            <person name="Ganley A.R."/>
            <person name="Griffiths S.A."/>
            <person name="Guo Y."/>
            <person name="Hamelin R.C."/>
            <person name="Henrissat B."/>
            <person name="Kabir M.S."/>
            <person name="Jashni M.K."/>
            <person name="Kema G."/>
            <person name="Klaubauf S."/>
            <person name="Lapidus A."/>
            <person name="Levasseur A."/>
            <person name="Lindquist E."/>
            <person name="Mehrabi R."/>
            <person name="Ohm R.A."/>
            <person name="Owen T.J."/>
            <person name="Salamov A."/>
            <person name="Schwelm A."/>
            <person name="Schijlen E."/>
            <person name="Sun H."/>
            <person name="van den Burg H.A."/>
            <person name="van Ham R.C.H.J."/>
            <person name="Zhang S."/>
            <person name="Goodwin S.B."/>
            <person name="Grigoriev I.V."/>
            <person name="Collemare J."/>
            <person name="Bradshaw R.E."/>
        </authorList>
    </citation>
    <scope>NUCLEOTIDE SEQUENCE [LARGE SCALE GENOMIC DNA]</scope>
    <source>
        <strain evidence="2">NZE10 / CBS 128990</strain>
    </source>
</reference>
<gene>
    <name evidence="1" type="ORF">DOTSEDRAFT_73757</name>
</gene>
<protein>
    <submittedName>
        <fullName evidence="1">Uncharacterized protein</fullName>
    </submittedName>
</protein>
<dbReference type="HOGENOM" id="CLU_1161103_0_0_1"/>
<reference evidence="1 2" key="2">
    <citation type="journal article" date="2012" name="PLoS Pathog.">
        <title>Diverse lifestyles and strategies of plant pathogenesis encoded in the genomes of eighteen Dothideomycetes fungi.</title>
        <authorList>
            <person name="Ohm R.A."/>
            <person name="Feau N."/>
            <person name="Henrissat B."/>
            <person name="Schoch C.L."/>
            <person name="Horwitz B.A."/>
            <person name="Barry K.W."/>
            <person name="Condon B.J."/>
            <person name="Copeland A.C."/>
            <person name="Dhillon B."/>
            <person name="Glaser F."/>
            <person name="Hesse C.N."/>
            <person name="Kosti I."/>
            <person name="LaButti K."/>
            <person name="Lindquist E.A."/>
            <person name="Lucas S."/>
            <person name="Salamov A.A."/>
            <person name="Bradshaw R.E."/>
            <person name="Ciuffetti L."/>
            <person name="Hamelin R.C."/>
            <person name="Kema G.H.J."/>
            <person name="Lawrence C."/>
            <person name="Scott J.A."/>
            <person name="Spatafora J.W."/>
            <person name="Turgeon B.G."/>
            <person name="de Wit P.J.G.M."/>
            <person name="Zhong S."/>
            <person name="Goodwin S.B."/>
            <person name="Grigoriev I.V."/>
        </authorList>
    </citation>
    <scope>NUCLEOTIDE SEQUENCE [LARGE SCALE GENOMIC DNA]</scope>
    <source>
        <strain evidence="2">NZE10 / CBS 128990</strain>
    </source>
</reference>
<dbReference type="Proteomes" id="UP000016933">
    <property type="component" value="Unassembled WGS sequence"/>
</dbReference>
<proteinExistence type="predicted"/>
<dbReference type="AlphaFoldDB" id="N1PFP9"/>